<organism evidence="1">
    <name type="scientific">Rhizophora mucronata</name>
    <name type="common">Asiatic mangrove</name>
    <dbReference type="NCBI Taxonomy" id="61149"/>
    <lineage>
        <taxon>Eukaryota</taxon>
        <taxon>Viridiplantae</taxon>
        <taxon>Streptophyta</taxon>
        <taxon>Embryophyta</taxon>
        <taxon>Tracheophyta</taxon>
        <taxon>Spermatophyta</taxon>
        <taxon>Magnoliopsida</taxon>
        <taxon>eudicotyledons</taxon>
        <taxon>Gunneridae</taxon>
        <taxon>Pentapetalae</taxon>
        <taxon>rosids</taxon>
        <taxon>fabids</taxon>
        <taxon>Malpighiales</taxon>
        <taxon>Rhizophoraceae</taxon>
        <taxon>Rhizophora</taxon>
    </lineage>
</organism>
<sequence>MLAGTTCFLP</sequence>
<accession>A0A2P2MW52</accession>
<evidence type="ECO:0000313" key="1">
    <source>
        <dbReference type="EMBL" id="MBX34455.1"/>
    </source>
</evidence>
<name>A0A2P2MW52_RHIMU</name>
<dbReference type="EMBL" id="GGEC01053971">
    <property type="protein sequence ID" value="MBX34455.1"/>
    <property type="molecule type" value="Transcribed_RNA"/>
</dbReference>
<reference evidence="1" key="1">
    <citation type="submission" date="2018-02" db="EMBL/GenBank/DDBJ databases">
        <title>Rhizophora mucronata_Transcriptome.</title>
        <authorList>
            <person name="Meera S.P."/>
            <person name="Sreeshan A."/>
            <person name="Augustine A."/>
        </authorList>
    </citation>
    <scope>NUCLEOTIDE SEQUENCE</scope>
    <source>
        <tissue evidence="1">Leaf</tissue>
    </source>
</reference>
<protein>
    <submittedName>
        <fullName evidence="1">Uncharacterized protein</fullName>
    </submittedName>
</protein>
<proteinExistence type="predicted"/>